<dbReference type="InterPro" id="IPR027417">
    <property type="entry name" value="P-loop_NTPase"/>
</dbReference>
<organism evidence="10 11">
    <name type="scientific">Alkalibacter saccharofermentans DSM 14828</name>
    <dbReference type="NCBI Taxonomy" id="1120975"/>
    <lineage>
        <taxon>Bacteria</taxon>
        <taxon>Bacillati</taxon>
        <taxon>Bacillota</taxon>
        <taxon>Clostridia</taxon>
        <taxon>Eubacteriales</taxon>
        <taxon>Eubacteriaceae</taxon>
        <taxon>Alkalibacter</taxon>
    </lineage>
</organism>
<dbReference type="CDD" id="cd02020">
    <property type="entry name" value="CMPK"/>
    <property type="match status" value="1"/>
</dbReference>
<evidence type="ECO:0000256" key="6">
    <source>
        <dbReference type="ARBA" id="ARBA00047615"/>
    </source>
</evidence>
<dbReference type="Pfam" id="PF02224">
    <property type="entry name" value="Cytidylate_kin"/>
    <property type="match status" value="1"/>
</dbReference>
<dbReference type="PANTHER" id="PTHR21299:SF2">
    <property type="entry name" value="CYTIDYLATE KINASE"/>
    <property type="match status" value="1"/>
</dbReference>
<proteinExistence type="inferred from homology"/>
<sequence length="214" mass="23974">MKIAVDGPAGAGKSTISKILAKKLGINYLDTGAMYRAATYKTIKESIDPENEEAVVKAVENSDIYFKDNEIYLDGENVKIQIRSPQVNRLVSVISKIDEIRKIMVAKQKKISESSDVIMDGRDIGTVVMPDADYKFYLDASIEIRAKRRFEEMDDKSAMMSFESLKKEIAKRDEEDKNRKTGPLKVAEDAVVIDTSGLEIDQVVELMAKKIKGE</sequence>
<evidence type="ECO:0000256" key="2">
    <source>
        <dbReference type="ARBA" id="ARBA00022679"/>
    </source>
</evidence>
<dbReference type="Proteomes" id="UP000184251">
    <property type="component" value="Unassembled WGS sequence"/>
</dbReference>
<gene>
    <name evidence="8" type="primary">cmk</name>
    <name evidence="10" type="ORF">SAMN02746064_01962</name>
</gene>
<accession>A0A1M4Z5J6</accession>
<comment type="catalytic activity">
    <reaction evidence="7 8">
        <text>CMP + ATP = CDP + ADP</text>
        <dbReference type="Rhea" id="RHEA:11600"/>
        <dbReference type="ChEBI" id="CHEBI:30616"/>
        <dbReference type="ChEBI" id="CHEBI:58069"/>
        <dbReference type="ChEBI" id="CHEBI:60377"/>
        <dbReference type="ChEBI" id="CHEBI:456216"/>
        <dbReference type="EC" id="2.7.4.25"/>
    </reaction>
</comment>
<dbReference type="GO" id="GO:0005829">
    <property type="term" value="C:cytosol"/>
    <property type="evidence" value="ECO:0007669"/>
    <property type="project" value="TreeGrafter"/>
</dbReference>
<keyword evidence="3 8" id="KW-0547">Nucleotide-binding</keyword>
<dbReference type="SUPFAM" id="SSF52540">
    <property type="entry name" value="P-loop containing nucleoside triphosphate hydrolases"/>
    <property type="match status" value="1"/>
</dbReference>
<comment type="similarity">
    <text evidence="1 8">Belongs to the cytidylate kinase family. Type 1 subfamily.</text>
</comment>
<evidence type="ECO:0000313" key="10">
    <source>
        <dbReference type="EMBL" id="SHF13329.1"/>
    </source>
</evidence>
<dbReference type="STRING" id="1120975.SAMN02746064_01962"/>
<dbReference type="InterPro" id="IPR011994">
    <property type="entry name" value="Cytidylate_kinase_dom"/>
</dbReference>
<dbReference type="NCBIfam" id="TIGR00017">
    <property type="entry name" value="cmk"/>
    <property type="match status" value="1"/>
</dbReference>
<dbReference type="AlphaFoldDB" id="A0A1M4Z5J6"/>
<keyword evidence="2 8" id="KW-0808">Transferase</keyword>
<dbReference type="GO" id="GO:0015949">
    <property type="term" value="P:nucleobase-containing small molecule interconversion"/>
    <property type="evidence" value="ECO:0007669"/>
    <property type="project" value="TreeGrafter"/>
</dbReference>
<dbReference type="RefSeq" id="WP_073271498.1">
    <property type="nucleotide sequence ID" value="NZ_FQTU01000015.1"/>
</dbReference>
<feature type="binding site" evidence="8">
    <location>
        <begin position="7"/>
        <end position="15"/>
    </location>
    <ligand>
        <name>ATP</name>
        <dbReference type="ChEBI" id="CHEBI:30616"/>
    </ligand>
</feature>
<dbReference type="EC" id="2.7.4.25" evidence="8"/>
<evidence type="ECO:0000256" key="3">
    <source>
        <dbReference type="ARBA" id="ARBA00022741"/>
    </source>
</evidence>
<evidence type="ECO:0000256" key="8">
    <source>
        <dbReference type="HAMAP-Rule" id="MF_00238"/>
    </source>
</evidence>
<dbReference type="PANTHER" id="PTHR21299">
    <property type="entry name" value="CYTIDYLATE KINASE/PANTOATE-BETA-ALANINE LIGASE"/>
    <property type="match status" value="1"/>
</dbReference>
<dbReference type="OrthoDB" id="9807434at2"/>
<dbReference type="InterPro" id="IPR003136">
    <property type="entry name" value="Cytidylate_kin"/>
</dbReference>
<protein>
    <recommendedName>
        <fullName evidence="8">Cytidylate kinase</fullName>
        <shortName evidence="8">CK</shortName>
        <ecNumber evidence="8">2.7.4.25</ecNumber>
    </recommendedName>
    <alternativeName>
        <fullName evidence="8">Cytidine monophosphate kinase</fullName>
        <shortName evidence="8">CMP kinase</shortName>
    </alternativeName>
</protein>
<name>A0A1M4Z5J6_9FIRM</name>
<evidence type="ECO:0000256" key="5">
    <source>
        <dbReference type="ARBA" id="ARBA00022840"/>
    </source>
</evidence>
<dbReference type="GO" id="GO:0036431">
    <property type="term" value="F:dCMP kinase activity"/>
    <property type="evidence" value="ECO:0007669"/>
    <property type="project" value="InterPro"/>
</dbReference>
<dbReference type="GO" id="GO:0036430">
    <property type="term" value="F:CMP kinase activity"/>
    <property type="evidence" value="ECO:0007669"/>
    <property type="project" value="RHEA"/>
</dbReference>
<evidence type="ECO:0000256" key="1">
    <source>
        <dbReference type="ARBA" id="ARBA00009427"/>
    </source>
</evidence>
<evidence type="ECO:0000256" key="4">
    <source>
        <dbReference type="ARBA" id="ARBA00022777"/>
    </source>
</evidence>
<keyword evidence="5 8" id="KW-0067">ATP-binding</keyword>
<comment type="catalytic activity">
    <reaction evidence="6 8">
        <text>dCMP + ATP = dCDP + ADP</text>
        <dbReference type="Rhea" id="RHEA:25094"/>
        <dbReference type="ChEBI" id="CHEBI:30616"/>
        <dbReference type="ChEBI" id="CHEBI:57566"/>
        <dbReference type="ChEBI" id="CHEBI:58593"/>
        <dbReference type="ChEBI" id="CHEBI:456216"/>
        <dbReference type="EC" id="2.7.4.25"/>
    </reaction>
</comment>
<keyword evidence="4 8" id="KW-0418">Kinase</keyword>
<comment type="subcellular location">
    <subcellularLocation>
        <location evidence="8">Cytoplasm</location>
    </subcellularLocation>
</comment>
<evidence type="ECO:0000256" key="7">
    <source>
        <dbReference type="ARBA" id="ARBA00048478"/>
    </source>
</evidence>
<keyword evidence="11" id="KW-1185">Reference proteome</keyword>
<evidence type="ECO:0000313" key="11">
    <source>
        <dbReference type="Proteomes" id="UP000184251"/>
    </source>
</evidence>
<dbReference type="EMBL" id="FQTU01000015">
    <property type="protein sequence ID" value="SHF13329.1"/>
    <property type="molecule type" value="Genomic_DNA"/>
</dbReference>
<dbReference type="HAMAP" id="MF_00238">
    <property type="entry name" value="Cytidyl_kinase_type1"/>
    <property type="match status" value="1"/>
</dbReference>
<feature type="domain" description="Cytidylate kinase" evidence="9">
    <location>
        <begin position="3"/>
        <end position="212"/>
    </location>
</feature>
<keyword evidence="8" id="KW-0963">Cytoplasm</keyword>
<reference evidence="10 11" key="1">
    <citation type="submission" date="2016-11" db="EMBL/GenBank/DDBJ databases">
        <authorList>
            <person name="Jaros S."/>
            <person name="Januszkiewicz K."/>
            <person name="Wedrychowicz H."/>
        </authorList>
    </citation>
    <scope>NUCLEOTIDE SEQUENCE [LARGE SCALE GENOMIC DNA]</scope>
    <source>
        <strain evidence="10 11">DSM 14828</strain>
    </source>
</reference>
<dbReference type="GO" id="GO:0005524">
    <property type="term" value="F:ATP binding"/>
    <property type="evidence" value="ECO:0007669"/>
    <property type="project" value="UniProtKB-UniRule"/>
</dbReference>
<evidence type="ECO:0000259" key="9">
    <source>
        <dbReference type="Pfam" id="PF02224"/>
    </source>
</evidence>
<dbReference type="Gene3D" id="3.40.50.300">
    <property type="entry name" value="P-loop containing nucleotide triphosphate hydrolases"/>
    <property type="match status" value="1"/>
</dbReference>
<dbReference type="GO" id="GO:0006220">
    <property type="term" value="P:pyrimidine nucleotide metabolic process"/>
    <property type="evidence" value="ECO:0007669"/>
    <property type="project" value="UniProtKB-UniRule"/>
</dbReference>